<protein>
    <recommendedName>
        <fullName evidence="3">tRNA_anti-like</fullName>
    </recommendedName>
</protein>
<dbReference type="AlphaFoldDB" id="A0AAJ4T3D9"/>
<sequence>MFGNHATANSHHLTKILVSKGYSVRNNTVISTLSLALIFSTPFASAIESDSNPISNFLGALQKIADGPGAAPAKRAESPSDMKSDDVLQSIANEHGADSRASSGTCRYLLDDDGKMLIAQKTENFHQVSILAQIRAANVAACSLRGAGASISQAKNDVGQLLTISALNANQADMVTENTLRHAKYAIILLKLNATANQNSISALENVFWPKGPVADSKAFAVMTAKDAATKYIANSFAFLRTYSNKTLQIKGRVQSINGHDDRASVTLEGIIQKDINDQGWQHIVACNVQSKDALDDAARISKGDMITVQGIFTPRTLPGVSLDDCRVVR</sequence>
<dbReference type="InterPro" id="IPR024422">
    <property type="entry name" value="Protein_unknown_function_OB"/>
</dbReference>
<dbReference type="Pfam" id="PF12869">
    <property type="entry name" value="tRNA_anti-like"/>
    <property type="match status" value="1"/>
</dbReference>
<evidence type="ECO:0000313" key="2">
    <source>
        <dbReference type="Proteomes" id="UP000662821"/>
    </source>
</evidence>
<name>A0AAJ4T3D9_9BURK</name>
<dbReference type="Proteomes" id="UP000662821">
    <property type="component" value="Chromosome"/>
</dbReference>
<proteinExistence type="predicted"/>
<evidence type="ECO:0008006" key="3">
    <source>
        <dbReference type="Google" id="ProtNLM"/>
    </source>
</evidence>
<organism evidence="1 2">
    <name type="scientific">Janthinobacterium lividum</name>
    <dbReference type="NCBI Taxonomy" id="29581"/>
    <lineage>
        <taxon>Bacteria</taxon>
        <taxon>Pseudomonadati</taxon>
        <taxon>Pseudomonadota</taxon>
        <taxon>Betaproteobacteria</taxon>
        <taxon>Burkholderiales</taxon>
        <taxon>Oxalobacteraceae</taxon>
        <taxon>Janthinobacterium</taxon>
    </lineage>
</organism>
<reference evidence="1 2" key="1">
    <citation type="submission" date="2021-03" db="EMBL/GenBank/DDBJ databases">
        <title>Draft genome sequence of Janthinobacterium sp. strain PLB02 isolated from infected primmorphs (Lubomirskia baicalensis).</title>
        <authorList>
            <person name="Chernogor L.I."/>
            <person name="Belikov S.I."/>
            <person name="Petrushin I.S."/>
        </authorList>
    </citation>
    <scope>NUCLEOTIDE SEQUENCE [LARGE SCALE GENOMIC DNA]</scope>
    <source>
        <strain evidence="1 2">PLB02</strain>
    </source>
</reference>
<evidence type="ECO:0000313" key="1">
    <source>
        <dbReference type="EMBL" id="QSX94339.1"/>
    </source>
</evidence>
<dbReference type="EMBL" id="CP071520">
    <property type="protein sequence ID" value="QSX94339.1"/>
    <property type="molecule type" value="Genomic_DNA"/>
</dbReference>
<dbReference type="RefSeq" id="WP_151095510.1">
    <property type="nucleotide sequence ID" value="NZ_CP071520.1"/>
</dbReference>
<gene>
    <name evidence="1" type="ORF">J3P46_16495</name>
</gene>
<accession>A0AAJ4T3D9</accession>